<feature type="domain" description="TonB-dependent receptor-like beta-barrel" evidence="12">
    <location>
        <begin position="251"/>
        <end position="661"/>
    </location>
</feature>
<evidence type="ECO:0000259" key="12">
    <source>
        <dbReference type="Pfam" id="PF00593"/>
    </source>
</evidence>
<keyword evidence="6 10" id="KW-0798">TonB box</keyword>
<evidence type="ECO:0000256" key="8">
    <source>
        <dbReference type="ARBA" id="ARBA00023170"/>
    </source>
</evidence>
<dbReference type="PANTHER" id="PTHR30069:SF40">
    <property type="entry name" value="TONB-DEPENDENT RECEPTOR NMB0964-RELATED"/>
    <property type="match status" value="1"/>
</dbReference>
<dbReference type="InterPro" id="IPR036942">
    <property type="entry name" value="Beta-barrel_TonB_sf"/>
</dbReference>
<dbReference type="Proteomes" id="UP000192761">
    <property type="component" value="Unassembled WGS sequence"/>
</dbReference>
<dbReference type="InterPro" id="IPR012910">
    <property type="entry name" value="Plug_dom"/>
</dbReference>
<dbReference type="AlphaFoldDB" id="A0A1W1XJC9"/>
<dbReference type="Gene3D" id="2.40.170.20">
    <property type="entry name" value="TonB-dependent receptor, beta-barrel domain"/>
    <property type="match status" value="1"/>
</dbReference>
<dbReference type="Pfam" id="PF00593">
    <property type="entry name" value="TonB_dep_Rec_b-barrel"/>
    <property type="match status" value="1"/>
</dbReference>
<sequence>MSPSHPIEYSPSHPVSRVRRRVLLPVLAALAALPAHAADDAETLAPVLVTANPLGLDQPLAPATVLEGRTLSLKRGSTLGATLDGEPGVSTTGYGPWVARPIIRGMDGDRIRILQNGVGIVDASALSYDHALPQSPLSAERIEVVRGPAALLYGGNAVGGVVNTLDNRIPSEPITTPQGRVELDYASANRAREVAADFAAGTERFALHVDAFHQDSGLLRIPGYARSARLRAVDGVDQPQDQLPNSDGRADGAGVGGSLFWDNGYLGLSYGIYDANYGSVAEPSVRLRMHQDQLKLAGEVRDLAGPIQSVKFNLGYTDYQHMEIDDGTVGTQFKNRGYEGRIEARHAPLGPLQGVIGAQFANTRFAALGDEALVPETQTRTAALFALESWQASNNWLLQLGGRLEHTETSPAPATDSRFAGSSARSFAAGSASLGAQYALTPALKIVANGGYTERAPTFYELYANGPHAATGQYLVGNADAQKEQVLSFDLALRYGERHDQASVGVFYNRFRNYLAELNTGRYRNDAGDVVDRDEPDALPEARYSSVAAEFYGVEFSGGTRIYDAGSRFFDLSLRGDYIRANNRDTGEPLPRIAPLRMTLGASYGDGNWLGGLDVTHAWAQDRVPANDLPSDAYTTVGLNVSYQFRLQQVQWLAYLRGDNLGNAEIRQASSVLRDIAPEAGRSVKVGLKAAF</sequence>
<dbReference type="Pfam" id="PF07715">
    <property type="entry name" value="Plug"/>
    <property type="match status" value="1"/>
</dbReference>
<organism evidence="14 15">
    <name type="scientific">Andreprevotia lacus DSM 23236</name>
    <dbReference type="NCBI Taxonomy" id="1121001"/>
    <lineage>
        <taxon>Bacteria</taxon>
        <taxon>Pseudomonadati</taxon>
        <taxon>Pseudomonadota</taxon>
        <taxon>Betaproteobacteria</taxon>
        <taxon>Neisseriales</taxon>
        <taxon>Chitinibacteraceae</taxon>
        <taxon>Andreprevotia</taxon>
    </lineage>
</organism>
<dbReference type="GO" id="GO:0044718">
    <property type="term" value="P:siderophore transmembrane transport"/>
    <property type="evidence" value="ECO:0007669"/>
    <property type="project" value="TreeGrafter"/>
</dbReference>
<dbReference type="EMBL" id="FWXD01000008">
    <property type="protein sequence ID" value="SMC23874.1"/>
    <property type="molecule type" value="Genomic_DNA"/>
</dbReference>
<evidence type="ECO:0000256" key="4">
    <source>
        <dbReference type="ARBA" id="ARBA00022452"/>
    </source>
</evidence>
<proteinExistence type="inferred from homology"/>
<evidence type="ECO:0000256" key="11">
    <source>
        <dbReference type="SAM" id="SignalP"/>
    </source>
</evidence>
<comment type="similarity">
    <text evidence="2 10">Belongs to the TonB-dependent receptor family.</text>
</comment>
<evidence type="ECO:0000256" key="1">
    <source>
        <dbReference type="ARBA" id="ARBA00004571"/>
    </source>
</evidence>
<dbReference type="Gene3D" id="2.170.130.10">
    <property type="entry name" value="TonB-dependent receptor, plug domain"/>
    <property type="match status" value="1"/>
</dbReference>
<dbReference type="PANTHER" id="PTHR30069">
    <property type="entry name" value="TONB-DEPENDENT OUTER MEMBRANE RECEPTOR"/>
    <property type="match status" value="1"/>
</dbReference>
<keyword evidence="4" id="KW-1134">Transmembrane beta strand</keyword>
<gene>
    <name evidence="14" type="ORF">SAMN02745857_01722</name>
</gene>
<reference evidence="14 15" key="1">
    <citation type="submission" date="2017-04" db="EMBL/GenBank/DDBJ databases">
        <authorList>
            <person name="Afonso C.L."/>
            <person name="Miller P.J."/>
            <person name="Scott M.A."/>
            <person name="Spackman E."/>
            <person name="Goraichik I."/>
            <person name="Dimitrov K.M."/>
            <person name="Suarez D.L."/>
            <person name="Swayne D.E."/>
        </authorList>
    </citation>
    <scope>NUCLEOTIDE SEQUENCE [LARGE SCALE GENOMIC DNA]</scope>
    <source>
        <strain evidence="14 15">DSM 23236</strain>
    </source>
</reference>
<keyword evidence="9" id="KW-0998">Cell outer membrane</keyword>
<keyword evidence="11" id="KW-0732">Signal</keyword>
<protein>
    <submittedName>
        <fullName evidence="14">Iron complex outermembrane recepter protein</fullName>
    </submittedName>
</protein>
<dbReference type="SUPFAM" id="SSF56935">
    <property type="entry name" value="Porins"/>
    <property type="match status" value="1"/>
</dbReference>
<evidence type="ECO:0000256" key="6">
    <source>
        <dbReference type="ARBA" id="ARBA00023077"/>
    </source>
</evidence>
<evidence type="ECO:0000256" key="10">
    <source>
        <dbReference type="RuleBase" id="RU003357"/>
    </source>
</evidence>
<dbReference type="GO" id="GO:0015344">
    <property type="term" value="F:siderophore uptake transmembrane transporter activity"/>
    <property type="evidence" value="ECO:0007669"/>
    <property type="project" value="TreeGrafter"/>
</dbReference>
<evidence type="ECO:0000256" key="2">
    <source>
        <dbReference type="ARBA" id="ARBA00009810"/>
    </source>
</evidence>
<keyword evidence="8" id="KW-0675">Receptor</keyword>
<evidence type="ECO:0000313" key="14">
    <source>
        <dbReference type="EMBL" id="SMC23874.1"/>
    </source>
</evidence>
<evidence type="ECO:0000256" key="5">
    <source>
        <dbReference type="ARBA" id="ARBA00022692"/>
    </source>
</evidence>
<dbReference type="GO" id="GO:0009279">
    <property type="term" value="C:cell outer membrane"/>
    <property type="evidence" value="ECO:0007669"/>
    <property type="project" value="UniProtKB-SubCell"/>
</dbReference>
<evidence type="ECO:0000259" key="13">
    <source>
        <dbReference type="Pfam" id="PF07715"/>
    </source>
</evidence>
<comment type="subcellular location">
    <subcellularLocation>
        <location evidence="1">Cell outer membrane</location>
        <topology evidence="1">Multi-pass membrane protein</topology>
    </subcellularLocation>
</comment>
<accession>A0A1W1XJC9</accession>
<feature type="domain" description="TonB-dependent receptor plug" evidence="13">
    <location>
        <begin position="62"/>
        <end position="161"/>
    </location>
</feature>
<dbReference type="InterPro" id="IPR037066">
    <property type="entry name" value="Plug_dom_sf"/>
</dbReference>
<dbReference type="OrthoDB" id="9795928at2"/>
<feature type="signal peptide" evidence="11">
    <location>
        <begin position="1"/>
        <end position="37"/>
    </location>
</feature>
<keyword evidence="3" id="KW-0813">Transport</keyword>
<evidence type="ECO:0000313" key="15">
    <source>
        <dbReference type="Proteomes" id="UP000192761"/>
    </source>
</evidence>
<evidence type="ECO:0000256" key="3">
    <source>
        <dbReference type="ARBA" id="ARBA00022448"/>
    </source>
</evidence>
<keyword evidence="7 10" id="KW-0472">Membrane</keyword>
<evidence type="ECO:0000256" key="9">
    <source>
        <dbReference type="ARBA" id="ARBA00023237"/>
    </source>
</evidence>
<feature type="chain" id="PRO_5012958324" evidence="11">
    <location>
        <begin position="38"/>
        <end position="692"/>
    </location>
</feature>
<keyword evidence="5" id="KW-0812">Transmembrane</keyword>
<evidence type="ECO:0000256" key="7">
    <source>
        <dbReference type="ARBA" id="ARBA00023136"/>
    </source>
</evidence>
<dbReference type="STRING" id="1121001.SAMN02745857_01722"/>
<keyword evidence="15" id="KW-1185">Reference proteome</keyword>
<name>A0A1W1XJC9_9NEIS</name>
<dbReference type="InterPro" id="IPR039426">
    <property type="entry name" value="TonB-dep_rcpt-like"/>
</dbReference>
<dbReference type="InterPro" id="IPR000531">
    <property type="entry name" value="Beta-barrel_TonB"/>
</dbReference>